<evidence type="ECO:0000313" key="1">
    <source>
        <dbReference type="EMBL" id="POG63040.1"/>
    </source>
</evidence>
<evidence type="ECO:0000313" key="2">
    <source>
        <dbReference type="Proteomes" id="UP000018888"/>
    </source>
</evidence>
<reference evidence="1 2" key="1">
    <citation type="journal article" date="2013" name="Proc. Natl. Acad. Sci. U.S.A.">
        <title>Genome of an arbuscular mycorrhizal fungus provides insight into the oldest plant symbiosis.</title>
        <authorList>
            <person name="Tisserant E."/>
            <person name="Malbreil M."/>
            <person name="Kuo A."/>
            <person name="Kohler A."/>
            <person name="Symeonidi A."/>
            <person name="Balestrini R."/>
            <person name="Charron P."/>
            <person name="Duensing N."/>
            <person name="Frei Dit Frey N."/>
            <person name="Gianinazzi-Pearson V."/>
            <person name="Gilbert L.B."/>
            <person name="Handa Y."/>
            <person name="Herr J.R."/>
            <person name="Hijri M."/>
            <person name="Koul R."/>
            <person name="Kawaguchi M."/>
            <person name="Krajinski F."/>
            <person name="Lammers P.J."/>
            <person name="Masclaux F.G."/>
            <person name="Murat C."/>
            <person name="Morin E."/>
            <person name="Ndikumana S."/>
            <person name="Pagni M."/>
            <person name="Petitpierre D."/>
            <person name="Requena N."/>
            <person name="Rosikiewicz P."/>
            <person name="Riley R."/>
            <person name="Saito K."/>
            <person name="San Clemente H."/>
            <person name="Shapiro H."/>
            <person name="van Tuinen D."/>
            <person name="Becard G."/>
            <person name="Bonfante P."/>
            <person name="Paszkowski U."/>
            <person name="Shachar-Hill Y.Y."/>
            <person name="Tuskan G.A."/>
            <person name="Young P.W."/>
            <person name="Sanders I.R."/>
            <person name="Henrissat B."/>
            <person name="Rensing S.A."/>
            <person name="Grigoriev I.V."/>
            <person name="Corradi N."/>
            <person name="Roux C."/>
            <person name="Martin F."/>
        </authorList>
    </citation>
    <scope>NUCLEOTIDE SEQUENCE [LARGE SCALE GENOMIC DNA]</scope>
    <source>
        <strain evidence="1 2">DAOM 197198</strain>
    </source>
</reference>
<keyword evidence="2" id="KW-1185">Reference proteome</keyword>
<comment type="caution">
    <text evidence="1">The sequence shown here is derived from an EMBL/GenBank/DDBJ whole genome shotgun (WGS) entry which is preliminary data.</text>
</comment>
<accession>A0A2P4PCE1</accession>
<gene>
    <name evidence="1" type="ORF">GLOIN_2v1690296</name>
</gene>
<dbReference type="Proteomes" id="UP000018888">
    <property type="component" value="Unassembled WGS sequence"/>
</dbReference>
<reference evidence="1 2" key="2">
    <citation type="journal article" date="2018" name="New Phytol.">
        <title>High intraspecific genome diversity in the model arbuscular mycorrhizal symbiont Rhizophagus irregularis.</title>
        <authorList>
            <person name="Chen E.C.H."/>
            <person name="Morin E."/>
            <person name="Beaudet D."/>
            <person name="Noel J."/>
            <person name="Yildirir G."/>
            <person name="Ndikumana S."/>
            <person name="Charron P."/>
            <person name="St-Onge C."/>
            <person name="Giorgi J."/>
            <person name="Kruger M."/>
            <person name="Marton T."/>
            <person name="Ropars J."/>
            <person name="Grigoriev I.V."/>
            <person name="Hainaut M."/>
            <person name="Henrissat B."/>
            <person name="Roux C."/>
            <person name="Martin F."/>
            <person name="Corradi N."/>
        </authorList>
    </citation>
    <scope>NUCLEOTIDE SEQUENCE [LARGE SCALE GENOMIC DNA]</scope>
    <source>
        <strain evidence="1 2">DAOM 197198</strain>
    </source>
</reference>
<protein>
    <submittedName>
        <fullName evidence="1">Uncharacterized protein</fullName>
    </submittedName>
</protein>
<sequence>MFIKAKDEGQKKNICSSTEILILLLNASSQPIKLITIDPKVYPSTGMSNDPFFIVVFWP</sequence>
<organism evidence="1 2">
    <name type="scientific">Rhizophagus irregularis (strain DAOM 181602 / DAOM 197198 / MUCL 43194)</name>
    <name type="common">Arbuscular mycorrhizal fungus</name>
    <name type="synonym">Glomus intraradices</name>
    <dbReference type="NCBI Taxonomy" id="747089"/>
    <lineage>
        <taxon>Eukaryota</taxon>
        <taxon>Fungi</taxon>
        <taxon>Fungi incertae sedis</taxon>
        <taxon>Mucoromycota</taxon>
        <taxon>Glomeromycotina</taxon>
        <taxon>Glomeromycetes</taxon>
        <taxon>Glomerales</taxon>
        <taxon>Glomeraceae</taxon>
        <taxon>Rhizophagus</taxon>
    </lineage>
</organism>
<dbReference type="AlphaFoldDB" id="A0A2P4PCE1"/>
<proteinExistence type="predicted"/>
<dbReference type="EMBL" id="AUPC02000280">
    <property type="protein sequence ID" value="POG63040.1"/>
    <property type="molecule type" value="Genomic_DNA"/>
</dbReference>
<name>A0A2P4PCE1_RHIID</name>